<organism evidence="3 4">
    <name type="scientific">Sediminihabitans luteus</name>
    <dbReference type="NCBI Taxonomy" id="1138585"/>
    <lineage>
        <taxon>Bacteria</taxon>
        <taxon>Bacillati</taxon>
        <taxon>Actinomycetota</taxon>
        <taxon>Actinomycetes</taxon>
        <taxon>Micrococcales</taxon>
        <taxon>Cellulomonadaceae</taxon>
        <taxon>Sediminihabitans</taxon>
    </lineage>
</organism>
<proteinExistence type="predicted"/>
<dbReference type="EMBL" id="PGFE01000001">
    <property type="protein sequence ID" value="PJJ77917.1"/>
    <property type="molecule type" value="Genomic_DNA"/>
</dbReference>
<dbReference type="Pfam" id="PF13635">
    <property type="entry name" value="DUF4143"/>
    <property type="match status" value="1"/>
</dbReference>
<evidence type="ECO:0000313" key="3">
    <source>
        <dbReference type="EMBL" id="PJJ77917.1"/>
    </source>
</evidence>
<evidence type="ECO:0000259" key="2">
    <source>
        <dbReference type="Pfam" id="PF13635"/>
    </source>
</evidence>
<name>A0A2M9D1A7_9CELL</name>
<protein>
    <recommendedName>
        <fullName evidence="5">ATP-binding protein</fullName>
    </recommendedName>
</protein>
<evidence type="ECO:0008006" key="5">
    <source>
        <dbReference type="Google" id="ProtNLM"/>
    </source>
</evidence>
<dbReference type="PANTHER" id="PTHR43566:SF2">
    <property type="entry name" value="DUF4143 DOMAIN-CONTAINING PROTEIN"/>
    <property type="match status" value="1"/>
</dbReference>
<feature type="domain" description="AAA" evidence="1">
    <location>
        <begin position="21"/>
        <end position="128"/>
    </location>
</feature>
<dbReference type="InterPro" id="IPR041682">
    <property type="entry name" value="AAA_14"/>
</dbReference>
<comment type="caution">
    <text evidence="3">The sequence shown here is derived from an EMBL/GenBank/DDBJ whole genome shotgun (WGS) entry which is preliminary data.</text>
</comment>
<dbReference type="PANTHER" id="PTHR43566">
    <property type="entry name" value="CONSERVED PROTEIN"/>
    <property type="match status" value="1"/>
</dbReference>
<dbReference type="OrthoDB" id="128089at2"/>
<keyword evidence="4" id="KW-1185">Reference proteome</keyword>
<dbReference type="AlphaFoldDB" id="A0A2M9D1A7"/>
<sequence length="418" mass="44478">MTYLPRIVDERLAELVGGLPAVAVEGPKAVGKTRTASRLVASTIALDDPDEVALLAADRGRLHRLPKPVLIDEWQRHPAVWDMVRRAVDDGAGPGSFVLTGSATPSAPRHSGAGRIMSLRMRPLAFSERGLERPTVSLGELLSGSRPEIAGASSIALDDYVEEIVASGLPGVRTREGALRAELLDGYVSSIVEHDFAELGHVVRRPASLRSWFAAFAAATSSTATYSSILDAATAGLPEKPAKSTTIAYRDTLARLWILDELPAWLGPRNHLAALTQAPKHHLADPALAARLLNVGAGALLDGSAPARGGALLGALFESLVTMSVRVLAEASRARVSHLRTKRGEHEVDLVVERDDGRVLAIEVKLARTASDADVTHLRWLREKIGHDLLDAVVVTTGDVAYRRPDGIAVVPLALLGA</sequence>
<evidence type="ECO:0000313" key="4">
    <source>
        <dbReference type="Proteomes" id="UP000231693"/>
    </source>
</evidence>
<evidence type="ECO:0000259" key="1">
    <source>
        <dbReference type="Pfam" id="PF13173"/>
    </source>
</evidence>
<dbReference type="RefSeq" id="WP_100422209.1">
    <property type="nucleotide sequence ID" value="NZ_BOOX01000010.1"/>
</dbReference>
<accession>A0A2M9D1A7</accession>
<dbReference type="Proteomes" id="UP000231693">
    <property type="component" value="Unassembled WGS sequence"/>
</dbReference>
<dbReference type="Pfam" id="PF13173">
    <property type="entry name" value="AAA_14"/>
    <property type="match status" value="1"/>
</dbReference>
<feature type="domain" description="DUF4143" evidence="2">
    <location>
        <begin position="193"/>
        <end position="366"/>
    </location>
</feature>
<gene>
    <name evidence="3" type="ORF">CLV28_1143</name>
</gene>
<reference evidence="3 4" key="1">
    <citation type="submission" date="2017-11" db="EMBL/GenBank/DDBJ databases">
        <title>Genomic Encyclopedia of Archaeal and Bacterial Type Strains, Phase II (KMG-II): From Individual Species to Whole Genera.</title>
        <authorList>
            <person name="Goeker M."/>
        </authorList>
    </citation>
    <scope>NUCLEOTIDE SEQUENCE [LARGE SCALE GENOMIC DNA]</scope>
    <source>
        <strain evidence="3 4">DSM 25478</strain>
    </source>
</reference>
<dbReference type="InterPro" id="IPR025420">
    <property type="entry name" value="DUF4143"/>
</dbReference>